<comment type="similarity">
    <text evidence="4 19">Belongs to the CobS family.</text>
</comment>
<keyword evidence="11 19" id="KW-0460">Magnesium</keyword>
<keyword evidence="12 19" id="KW-1133">Transmembrane helix</keyword>
<evidence type="ECO:0000313" key="21">
    <source>
        <dbReference type="Proteomes" id="UP001597106"/>
    </source>
</evidence>
<evidence type="ECO:0000256" key="17">
    <source>
        <dbReference type="ARBA" id="ARBA00048623"/>
    </source>
</evidence>
<dbReference type="GO" id="GO:0051073">
    <property type="term" value="F:adenosylcobinamide-GDP ribazoletransferase activity"/>
    <property type="evidence" value="ECO:0007669"/>
    <property type="project" value="UniProtKB-EC"/>
</dbReference>
<keyword evidence="10 19" id="KW-0812">Transmembrane</keyword>
<comment type="catalytic activity">
    <reaction evidence="18 19">
        <text>alpha-ribazole 5'-phosphate + adenosylcob(III)inamide-GDP = adenosylcob(III)alamin 5'-phosphate + GMP + H(+)</text>
        <dbReference type="Rhea" id="RHEA:23560"/>
        <dbReference type="ChEBI" id="CHEBI:15378"/>
        <dbReference type="ChEBI" id="CHEBI:57918"/>
        <dbReference type="ChEBI" id="CHEBI:58115"/>
        <dbReference type="ChEBI" id="CHEBI:60487"/>
        <dbReference type="ChEBI" id="CHEBI:60493"/>
        <dbReference type="EC" id="2.7.8.26"/>
    </reaction>
</comment>
<keyword evidence="9 19" id="KW-0808">Transferase</keyword>
<keyword evidence="7 19" id="KW-1003">Cell membrane</keyword>
<keyword evidence="8 19" id="KW-0169">Cobalamin biosynthesis</keyword>
<dbReference type="Proteomes" id="UP001597106">
    <property type="component" value="Unassembled WGS sequence"/>
</dbReference>
<proteinExistence type="inferred from homology"/>
<evidence type="ECO:0000256" key="14">
    <source>
        <dbReference type="ARBA" id="ARBA00025228"/>
    </source>
</evidence>
<dbReference type="PANTHER" id="PTHR34148:SF1">
    <property type="entry name" value="ADENOSYLCOBINAMIDE-GDP RIBAZOLETRANSFERASE"/>
    <property type="match status" value="1"/>
</dbReference>
<dbReference type="InterPro" id="IPR003805">
    <property type="entry name" value="CobS"/>
</dbReference>
<comment type="caution">
    <text evidence="20">The sequence shown here is derived from an EMBL/GenBank/DDBJ whole genome shotgun (WGS) entry which is preliminary data.</text>
</comment>
<evidence type="ECO:0000256" key="8">
    <source>
        <dbReference type="ARBA" id="ARBA00022573"/>
    </source>
</evidence>
<evidence type="ECO:0000313" key="20">
    <source>
        <dbReference type="EMBL" id="MFD0929046.1"/>
    </source>
</evidence>
<keyword evidence="21" id="KW-1185">Reference proteome</keyword>
<comment type="pathway">
    <text evidence="3 19">Cofactor biosynthesis; adenosylcobalamin biosynthesis; adenosylcobalamin from cob(II)yrinate a,c-diamide: step 7/7.</text>
</comment>
<dbReference type="HAMAP" id="MF_00719">
    <property type="entry name" value="CobS"/>
    <property type="match status" value="1"/>
</dbReference>
<dbReference type="Pfam" id="PF02654">
    <property type="entry name" value="CobS"/>
    <property type="match status" value="1"/>
</dbReference>
<evidence type="ECO:0000256" key="1">
    <source>
        <dbReference type="ARBA" id="ARBA00001946"/>
    </source>
</evidence>
<evidence type="ECO:0000256" key="6">
    <source>
        <dbReference type="ARBA" id="ARBA00015850"/>
    </source>
</evidence>
<evidence type="ECO:0000256" key="3">
    <source>
        <dbReference type="ARBA" id="ARBA00004663"/>
    </source>
</evidence>
<evidence type="ECO:0000256" key="12">
    <source>
        <dbReference type="ARBA" id="ARBA00022989"/>
    </source>
</evidence>
<gene>
    <name evidence="19" type="primary">cobS</name>
    <name evidence="20" type="ORF">ACFQ1T_04555</name>
</gene>
<evidence type="ECO:0000256" key="9">
    <source>
        <dbReference type="ARBA" id="ARBA00022679"/>
    </source>
</evidence>
<feature type="transmembrane region" description="Helical" evidence="19">
    <location>
        <begin position="180"/>
        <end position="200"/>
    </location>
</feature>
<organism evidence="20 21">
    <name type="scientific">Methylophilus glucosoxydans</name>
    <dbReference type="NCBI Taxonomy" id="752553"/>
    <lineage>
        <taxon>Bacteria</taxon>
        <taxon>Pseudomonadati</taxon>
        <taxon>Pseudomonadota</taxon>
        <taxon>Betaproteobacteria</taxon>
        <taxon>Nitrosomonadales</taxon>
        <taxon>Methylophilaceae</taxon>
        <taxon>Methylophilus</taxon>
    </lineage>
</organism>
<dbReference type="EC" id="2.7.8.26" evidence="5 19"/>
<evidence type="ECO:0000256" key="16">
    <source>
        <dbReference type="ARBA" id="ARBA00032853"/>
    </source>
</evidence>
<evidence type="ECO:0000256" key="7">
    <source>
        <dbReference type="ARBA" id="ARBA00022475"/>
    </source>
</evidence>
<dbReference type="PANTHER" id="PTHR34148">
    <property type="entry name" value="ADENOSYLCOBINAMIDE-GDP RIBAZOLETRANSFERASE"/>
    <property type="match status" value="1"/>
</dbReference>
<protein>
    <recommendedName>
        <fullName evidence="6 19">Adenosylcobinamide-GDP ribazoletransferase</fullName>
        <ecNumber evidence="5 19">2.7.8.26</ecNumber>
    </recommendedName>
    <alternativeName>
        <fullName evidence="16 19">Cobalamin synthase</fullName>
    </alternativeName>
    <alternativeName>
        <fullName evidence="15 19">Cobalamin-5'-phosphate synthase</fullName>
    </alternativeName>
</protein>
<dbReference type="NCBIfam" id="TIGR00317">
    <property type="entry name" value="cobS"/>
    <property type="match status" value="1"/>
</dbReference>
<evidence type="ECO:0000256" key="2">
    <source>
        <dbReference type="ARBA" id="ARBA00004651"/>
    </source>
</evidence>
<evidence type="ECO:0000256" key="18">
    <source>
        <dbReference type="ARBA" id="ARBA00049504"/>
    </source>
</evidence>
<dbReference type="NCBIfam" id="NF001277">
    <property type="entry name" value="PRK00235.1-3"/>
    <property type="match status" value="1"/>
</dbReference>
<feature type="transmembrane region" description="Helical" evidence="19">
    <location>
        <begin position="206"/>
        <end position="225"/>
    </location>
</feature>
<name>A0ABW3GEJ0_9PROT</name>
<dbReference type="EMBL" id="JBHTJW010000002">
    <property type="protein sequence ID" value="MFD0929046.1"/>
    <property type="molecule type" value="Genomic_DNA"/>
</dbReference>
<evidence type="ECO:0000256" key="11">
    <source>
        <dbReference type="ARBA" id="ARBA00022842"/>
    </source>
</evidence>
<feature type="transmembrane region" description="Helical" evidence="19">
    <location>
        <begin position="34"/>
        <end position="56"/>
    </location>
</feature>
<comment type="function">
    <text evidence="14 19">Joins adenosylcobinamide-GDP and alpha-ribazole to generate adenosylcobalamin (Ado-cobalamin). Also synthesizes adenosylcobalamin 5'-phosphate from adenosylcobinamide-GDP and alpha-ribazole 5'-phosphate.</text>
</comment>
<reference evidence="21" key="1">
    <citation type="journal article" date="2019" name="Int. J. Syst. Evol. Microbiol.">
        <title>The Global Catalogue of Microorganisms (GCM) 10K type strain sequencing project: providing services to taxonomists for standard genome sequencing and annotation.</title>
        <authorList>
            <consortium name="The Broad Institute Genomics Platform"/>
            <consortium name="The Broad Institute Genome Sequencing Center for Infectious Disease"/>
            <person name="Wu L."/>
            <person name="Ma J."/>
        </authorList>
    </citation>
    <scope>NUCLEOTIDE SEQUENCE [LARGE SCALE GENOMIC DNA]</scope>
    <source>
        <strain evidence="21">CCUG 59685</strain>
    </source>
</reference>
<comment type="subcellular location">
    <subcellularLocation>
        <location evidence="2 19">Cell membrane</location>
        <topology evidence="2 19">Multi-pass membrane protein</topology>
    </subcellularLocation>
</comment>
<sequence length="263" mass="28504">MKSQWRSFLLAVGFFTRIPVPALPDFKESDLNQAARYFPLVGLLVGLLAAMVWWLAHGLFNPALAVLCSMAATILATGAFHEDGLADSADGLGGGMTRERKLEIMHDSRLGSYGAIALVGILLFKFEALSALAPAILPFALIASHALSRLAAVYVMATANYVRTAGKAKPLATTLTRQDVLCASVFGMLCWLGFALMLGINQSLMAAGYFLLITSLPVLVVWQMWRQTMLRQIQGYTGDTLGATQQLTEVAFYLGLLAWERLA</sequence>
<keyword evidence="13 19" id="KW-0472">Membrane</keyword>
<accession>A0ABW3GEJ0</accession>
<evidence type="ECO:0000256" key="5">
    <source>
        <dbReference type="ARBA" id="ARBA00013200"/>
    </source>
</evidence>
<comment type="cofactor">
    <cofactor evidence="1 19">
        <name>Mg(2+)</name>
        <dbReference type="ChEBI" id="CHEBI:18420"/>
    </cofactor>
</comment>
<evidence type="ECO:0000256" key="15">
    <source>
        <dbReference type="ARBA" id="ARBA00032605"/>
    </source>
</evidence>
<feature type="transmembrane region" description="Helical" evidence="19">
    <location>
        <begin position="135"/>
        <end position="159"/>
    </location>
</feature>
<evidence type="ECO:0000256" key="19">
    <source>
        <dbReference type="HAMAP-Rule" id="MF_00719"/>
    </source>
</evidence>
<dbReference type="RefSeq" id="WP_275357763.1">
    <property type="nucleotide sequence ID" value="NZ_JBHTJW010000002.1"/>
</dbReference>
<comment type="catalytic activity">
    <reaction evidence="17 19">
        <text>alpha-ribazole + adenosylcob(III)inamide-GDP = adenosylcob(III)alamin + GMP + H(+)</text>
        <dbReference type="Rhea" id="RHEA:16049"/>
        <dbReference type="ChEBI" id="CHEBI:10329"/>
        <dbReference type="ChEBI" id="CHEBI:15378"/>
        <dbReference type="ChEBI" id="CHEBI:18408"/>
        <dbReference type="ChEBI" id="CHEBI:58115"/>
        <dbReference type="ChEBI" id="CHEBI:60487"/>
        <dbReference type="EC" id="2.7.8.26"/>
    </reaction>
</comment>
<evidence type="ECO:0000256" key="10">
    <source>
        <dbReference type="ARBA" id="ARBA00022692"/>
    </source>
</evidence>
<evidence type="ECO:0000256" key="4">
    <source>
        <dbReference type="ARBA" id="ARBA00010561"/>
    </source>
</evidence>
<evidence type="ECO:0000256" key="13">
    <source>
        <dbReference type="ARBA" id="ARBA00023136"/>
    </source>
</evidence>